<dbReference type="Pfam" id="PF00534">
    <property type="entry name" value="Glycos_transf_1"/>
    <property type="match status" value="1"/>
</dbReference>
<evidence type="ECO:0000259" key="1">
    <source>
        <dbReference type="Pfam" id="PF00534"/>
    </source>
</evidence>
<dbReference type="PANTHER" id="PTHR12526:SF635">
    <property type="entry name" value="GLYCOSYL TRANSFERASE GROUP 1"/>
    <property type="match status" value="1"/>
</dbReference>
<sequence>MKVLIVIYRDSERSGGSVRVAETLVRSLRMKDVSFDVVAAYGGAGRIAQLVGRRFHALGAKNRHDIGGWLRYRRLLRRLRPDIVHYIEPVVWMNAASIGMSSKRVLHQHSRPLFDVPNVSPPLAYRWLFGRADRVVAISHGVARHLAQLYTLDPGKIEVVHNAVDPAYLQCRHVAPDGRRRLGMAVRVVPDKGVEDAFALLDRLPRHFILTIAGEGPARQALQNMAQARGLADRVEWLGSVNDIDRFYAVIDYYLFMSWYEGFGLSVAEAMLVGKPVVGLLGDGEIAEPEYPLVTSQNAALVPRSNPKLFGNEPDAATFRTLASRILELEADEAARQRMVECGQRWTRQRFSPEIYGQRMYQLYQRVIEE</sequence>
<dbReference type="AlphaFoldDB" id="A0A9W6JAZ4"/>
<dbReference type="Proteomes" id="UP001143370">
    <property type="component" value="Unassembled WGS sequence"/>
</dbReference>
<dbReference type="Pfam" id="PF13439">
    <property type="entry name" value="Glyco_transf_4"/>
    <property type="match status" value="1"/>
</dbReference>
<comment type="caution">
    <text evidence="3">The sequence shown here is derived from an EMBL/GenBank/DDBJ whole genome shotgun (WGS) entry which is preliminary data.</text>
</comment>
<dbReference type="CDD" id="cd03801">
    <property type="entry name" value="GT4_PimA-like"/>
    <property type="match status" value="1"/>
</dbReference>
<organism evidence="3 4">
    <name type="scientific">Ancylobacter dichloromethanicus</name>
    <dbReference type="NCBI Taxonomy" id="518825"/>
    <lineage>
        <taxon>Bacteria</taxon>
        <taxon>Pseudomonadati</taxon>
        <taxon>Pseudomonadota</taxon>
        <taxon>Alphaproteobacteria</taxon>
        <taxon>Hyphomicrobiales</taxon>
        <taxon>Xanthobacteraceae</taxon>
        <taxon>Ancylobacter</taxon>
    </lineage>
</organism>
<dbReference type="Gene3D" id="3.40.50.2000">
    <property type="entry name" value="Glycogen Phosphorylase B"/>
    <property type="match status" value="2"/>
</dbReference>
<dbReference type="EMBL" id="BSFJ01000017">
    <property type="protein sequence ID" value="GLK72515.1"/>
    <property type="molecule type" value="Genomic_DNA"/>
</dbReference>
<reference evidence="3" key="1">
    <citation type="journal article" date="2014" name="Int. J. Syst. Evol. Microbiol.">
        <title>Complete genome sequence of Corynebacterium casei LMG S-19264T (=DSM 44701T), isolated from a smear-ripened cheese.</title>
        <authorList>
            <consortium name="US DOE Joint Genome Institute (JGI-PGF)"/>
            <person name="Walter F."/>
            <person name="Albersmeier A."/>
            <person name="Kalinowski J."/>
            <person name="Ruckert C."/>
        </authorList>
    </citation>
    <scope>NUCLEOTIDE SEQUENCE</scope>
    <source>
        <strain evidence="3">VKM B-2484</strain>
    </source>
</reference>
<evidence type="ECO:0000313" key="3">
    <source>
        <dbReference type="EMBL" id="GLK72515.1"/>
    </source>
</evidence>
<feature type="domain" description="Glycosyl transferase family 1" evidence="1">
    <location>
        <begin position="175"/>
        <end position="279"/>
    </location>
</feature>
<dbReference type="RefSeq" id="WP_213376105.1">
    <property type="nucleotide sequence ID" value="NZ_BSFJ01000017.1"/>
</dbReference>
<feature type="domain" description="Glycosyltransferase subfamily 4-like N-terminal" evidence="2">
    <location>
        <begin position="15"/>
        <end position="167"/>
    </location>
</feature>
<dbReference type="InterPro" id="IPR001296">
    <property type="entry name" value="Glyco_trans_1"/>
</dbReference>
<dbReference type="SUPFAM" id="SSF53756">
    <property type="entry name" value="UDP-Glycosyltransferase/glycogen phosphorylase"/>
    <property type="match status" value="1"/>
</dbReference>
<protein>
    <recommendedName>
        <fullName evidence="5">Glycosyl transferase family 1</fullName>
    </recommendedName>
</protein>
<proteinExistence type="predicted"/>
<accession>A0A9W6JAZ4</accession>
<dbReference type="InterPro" id="IPR028098">
    <property type="entry name" value="Glyco_trans_4-like_N"/>
</dbReference>
<gene>
    <name evidence="3" type="ORF">GCM10017643_26310</name>
</gene>
<dbReference type="PANTHER" id="PTHR12526">
    <property type="entry name" value="GLYCOSYLTRANSFERASE"/>
    <property type="match status" value="1"/>
</dbReference>
<evidence type="ECO:0008006" key="5">
    <source>
        <dbReference type="Google" id="ProtNLM"/>
    </source>
</evidence>
<evidence type="ECO:0000259" key="2">
    <source>
        <dbReference type="Pfam" id="PF13439"/>
    </source>
</evidence>
<dbReference type="GO" id="GO:0016757">
    <property type="term" value="F:glycosyltransferase activity"/>
    <property type="evidence" value="ECO:0007669"/>
    <property type="project" value="InterPro"/>
</dbReference>
<evidence type="ECO:0000313" key="4">
    <source>
        <dbReference type="Proteomes" id="UP001143370"/>
    </source>
</evidence>
<name>A0A9W6JAZ4_9HYPH</name>
<keyword evidence="4" id="KW-1185">Reference proteome</keyword>
<reference evidence="3" key="2">
    <citation type="submission" date="2023-01" db="EMBL/GenBank/DDBJ databases">
        <authorList>
            <person name="Sun Q."/>
            <person name="Evtushenko L."/>
        </authorList>
    </citation>
    <scope>NUCLEOTIDE SEQUENCE</scope>
    <source>
        <strain evidence="3">VKM B-2484</strain>
    </source>
</reference>